<dbReference type="PANTHER" id="PTHR35497:SF1">
    <property type="entry name" value="ACYL-UDP-N-ACETYLGLUCOSAMINE O-ACYLTRANSFERASE"/>
    <property type="match status" value="1"/>
</dbReference>
<organism evidence="3 4">
    <name type="scientific">Vitis vinifera</name>
    <name type="common">Grape</name>
    <dbReference type="NCBI Taxonomy" id="29760"/>
    <lineage>
        <taxon>Eukaryota</taxon>
        <taxon>Viridiplantae</taxon>
        <taxon>Streptophyta</taxon>
        <taxon>Embryophyta</taxon>
        <taxon>Tracheophyta</taxon>
        <taxon>Spermatophyta</taxon>
        <taxon>Magnoliopsida</taxon>
        <taxon>eudicotyledons</taxon>
        <taxon>Gunneridae</taxon>
        <taxon>Pentapetalae</taxon>
        <taxon>rosids</taxon>
        <taxon>Vitales</taxon>
        <taxon>Vitaceae</taxon>
        <taxon>Viteae</taxon>
        <taxon>Vitis</taxon>
    </lineage>
</organism>
<dbReference type="PROSITE" id="PS00028">
    <property type="entry name" value="ZINC_FINGER_C2H2_1"/>
    <property type="match status" value="1"/>
</dbReference>
<proteinExistence type="predicted"/>
<evidence type="ECO:0000256" key="1">
    <source>
        <dbReference type="SAM" id="MobiDB-lite"/>
    </source>
</evidence>
<name>A0A438EGH5_VITVI</name>
<protein>
    <recommendedName>
        <fullName evidence="2">C2H2-type domain-containing protein</fullName>
    </recommendedName>
</protein>
<dbReference type="OrthoDB" id="1876367at2759"/>
<dbReference type="Gene3D" id="3.30.40.10">
    <property type="entry name" value="Zinc/RING finger domain, C3HC4 (zinc finger)"/>
    <property type="match status" value="1"/>
</dbReference>
<evidence type="ECO:0000259" key="2">
    <source>
        <dbReference type="PROSITE" id="PS00028"/>
    </source>
</evidence>
<dbReference type="Gramene" id="Vitis12g00413.t01">
    <property type="protein sequence ID" value="Vitis12g00413.t01.CDS"/>
    <property type="gene ID" value="Vitis12g00413"/>
</dbReference>
<evidence type="ECO:0000313" key="3">
    <source>
        <dbReference type="EMBL" id="RVW46800.1"/>
    </source>
</evidence>
<dbReference type="InterPro" id="IPR013083">
    <property type="entry name" value="Znf_RING/FYVE/PHD"/>
</dbReference>
<dbReference type="InterPro" id="IPR013087">
    <property type="entry name" value="Znf_C2H2_type"/>
</dbReference>
<accession>A0A438EGH5</accession>
<feature type="region of interest" description="Disordered" evidence="1">
    <location>
        <begin position="263"/>
        <end position="302"/>
    </location>
</feature>
<reference evidence="3 4" key="1">
    <citation type="journal article" date="2018" name="PLoS Genet.">
        <title>Population sequencing reveals clonal diversity and ancestral inbreeding in the grapevine cultivar Chardonnay.</title>
        <authorList>
            <person name="Roach M.J."/>
            <person name="Johnson D.L."/>
            <person name="Bohlmann J."/>
            <person name="van Vuuren H.J."/>
            <person name="Jones S.J."/>
            <person name="Pretorius I.S."/>
            <person name="Schmidt S.A."/>
            <person name="Borneman A.R."/>
        </authorList>
    </citation>
    <scope>NUCLEOTIDE SEQUENCE [LARGE SCALE GENOMIC DNA]</scope>
    <source>
        <strain evidence="4">cv. Chardonnay</strain>
        <tissue evidence="3">Leaf</tissue>
    </source>
</reference>
<gene>
    <name evidence="3" type="ORF">CK203_075626</name>
</gene>
<dbReference type="AlphaFoldDB" id="A0A438EGH5"/>
<dbReference type="PANTHER" id="PTHR35497">
    <property type="entry name" value="ACYL-UDP-N-ACETYLGLUCOSAMINE O-ACYLTRANSFERASE"/>
    <property type="match status" value="1"/>
</dbReference>
<feature type="domain" description="C2H2-type" evidence="2">
    <location>
        <begin position="50"/>
        <end position="72"/>
    </location>
</feature>
<evidence type="ECO:0000313" key="4">
    <source>
        <dbReference type="Proteomes" id="UP000288805"/>
    </source>
</evidence>
<dbReference type="KEGG" id="vvi:100255678"/>
<dbReference type="Proteomes" id="UP000288805">
    <property type="component" value="Unassembled WGS sequence"/>
</dbReference>
<comment type="caution">
    <text evidence="3">The sequence shown here is derived from an EMBL/GenBank/DDBJ whole genome shotgun (WGS) entry which is preliminary data.</text>
</comment>
<dbReference type="SMR" id="A0A438EGH5"/>
<sequence length="520" mass="58927">MARRTELGFLKTSASSLREQAARTTLRNVRMQGHPYVELREDGKRFIFFCTLCLAPCYSESVLYDHLKGNLHSERYAAAKVTLLKSHPWPFNDGVLFFDNSSENDKHLSIANGNPTRLLGTHKNDNNLAIVCHGDDLSQSNNRHVEQHSNKNSDCDVSFYNESLNNGGRNCDMMIPGVMIKDEVTELEVRFLGFGQIAARFFEKDGVSKGISKIWCEWFGKEEPGDGETVMVPDHDFAVVTFNYHYNLGRKGLFDDVISMLSSSPTEGSGRKRKKSFSDPEDISESLSNQYDSSGEDSLISNSPSPRLLLDRYDDQLLDTRFISSKTIRRELRRQQRVAAERMCDICQHKMLPGKDVATLMNMKTGKLVCSSRNVYGAFHVFHTSCLIHWILLCEFEIFTNQLVCPKLRRSSRRKSGSKCNGKGKDGVIKPTTLQICSVFCPECQGTGIMIEDELEIPNIPLSEMFKYKIKVSDAHRAWMKNPEELKHCSTGFNFPSQSGETVQEKVSSLKLLHFYSADE</sequence>
<dbReference type="EMBL" id="QGNW01001297">
    <property type="protein sequence ID" value="RVW46800.1"/>
    <property type="molecule type" value="Genomic_DNA"/>
</dbReference>